<dbReference type="EMBL" id="ATBP01001910">
    <property type="protein sequence ID" value="ETR66551.1"/>
    <property type="molecule type" value="Genomic_DNA"/>
</dbReference>
<comment type="caution">
    <text evidence="2">The sequence shown here is derived from an EMBL/GenBank/DDBJ whole genome shotgun (WGS) entry which is preliminary data.</text>
</comment>
<name>A0A1V1NVH0_9BACT</name>
<dbReference type="Pfam" id="PF18929">
    <property type="entry name" value="DUF5678"/>
    <property type="match status" value="1"/>
</dbReference>
<dbReference type="Proteomes" id="UP000189670">
    <property type="component" value="Unassembled WGS sequence"/>
</dbReference>
<evidence type="ECO:0000259" key="1">
    <source>
        <dbReference type="Pfam" id="PF18929"/>
    </source>
</evidence>
<dbReference type="AlphaFoldDB" id="A0A1V1NVH0"/>
<accession>A0A1V1NVH0</accession>
<dbReference type="InterPro" id="IPR043734">
    <property type="entry name" value="DUF5678"/>
</dbReference>
<reference evidence="3" key="1">
    <citation type="submission" date="2012-11" db="EMBL/GenBank/DDBJ databases">
        <authorList>
            <person name="Lucero-Rivera Y.E."/>
            <person name="Tovar-Ramirez D."/>
        </authorList>
    </citation>
    <scope>NUCLEOTIDE SEQUENCE [LARGE SCALE GENOMIC DNA]</scope>
    <source>
        <strain evidence="3">Araruama</strain>
    </source>
</reference>
<evidence type="ECO:0000313" key="3">
    <source>
        <dbReference type="Proteomes" id="UP000189670"/>
    </source>
</evidence>
<gene>
    <name evidence="2" type="ORF">OMM_12653</name>
</gene>
<evidence type="ECO:0000313" key="2">
    <source>
        <dbReference type="EMBL" id="ETR66551.1"/>
    </source>
</evidence>
<proteinExistence type="predicted"/>
<feature type="domain" description="DUF5678" evidence="1">
    <location>
        <begin position="23"/>
        <end position="69"/>
    </location>
</feature>
<organism evidence="2 3">
    <name type="scientific">Candidatus Magnetoglobus multicellularis str. Araruama</name>
    <dbReference type="NCBI Taxonomy" id="890399"/>
    <lineage>
        <taxon>Bacteria</taxon>
        <taxon>Pseudomonadati</taxon>
        <taxon>Thermodesulfobacteriota</taxon>
        <taxon>Desulfobacteria</taxon>
        <taxon>Desulfobacterales</taxon>
        <taxon>Desulfobacteraceae</taxon>
        <taxon>Candidatus Magnetoglobus</taxon>
    </lineage>
</organism>
<sequence length="78" mass="9166">MDMQETYLNLEKMDSWYTEHFEELVEKYPGKTIAVVDDKIVAVEETEKMAYQCAQKTYPDSIPLVVYIPINEELECLL</sequence>
<protein>
    <recommendedName>
        <fullName evidence="1">DUF5678 domain-containing protein</fullName>
    </recommendedName>
</protein>